<dbReference type="PANTHER" id="PTHR30448:SF0">
    <property type="entry name" value="RNASE ADAPTER PROTEIN RAPZ"/>
    <property type="match status" value="1"/>
</dbReference>
<dbReference type="Pfam" id="PF22740">
    <property type="entry name" value="PapZ_C"/>
    <property type="match status" value="1"/>
</dbReference>
<evidence type="ECO:0000313" key="2">
    <source>
        <dbReference type="EMBL" id="MFD1049013.1"/>
    </source>
</evidence>
<proteinExistence type="predicted"/>
<evidence type="ECO:0000259" key="1">
    <source>
        <dbReference type="Pfam" id="PF22740"/>
    </source>
</evidence>
<name>A0ABW3ME84_9PSEU</name>
<keyword evidence="3" id="KW-1185">Reference proteome</keyword>
<dbReference type="PANTHER" id="PTHR30448">
    <property type="entry name" value="RNASE ADAPTER PROTEIN RAPZ"/>
    <property type="match status" value="1"/>
</dbReference>
<reference evidence="3" key="1">
    <citation type="journal article" date="2019" name="Int. J. Syst. Evol. Microbiol.">
        <title>The Global Catalogue of Microorganisms (GCM) 10K type strain sequencing project: providing services to taxonomists for standard genome sequencing and annotation.</title>
        <authorList>
            <consortium name="The Broad Institute Genomics Platform"/>
            <consortium name="The Broad Institute Genome Sequencing Center for Infectious Disease"/>
            <person name="Wu L."/>
            <person name="Ma J."/>
        </authorList>
    </citation>
    <scope>NUCLEOTIDE SEQUENCE [LARGE SCALE GENOMIC DNA]</scope>
    <source>
        <strain evidence="3">JCM 31486</strain>
    </source>
</reference>
<gene>
    <name evidence="2" type="ORF">ACFQ1S_27495</name>
</gene>
<sequence>MVDTAPTPDERPAALWELLKNQTRALRNLRTGLAAALTVDVNIGDTELVYMAGNYRMWRDEAARLAMAYSARVLAPQGYPVEMISFGYLHGDVPDAERVVDVRDTLHDPAAARHILDMNGHNNKVRTVVWNTP</sequence>
<comment type="caution">
    <text evidence="2">The sequence shown here is derived from an EMBL/GenBank/DDBJ whole genome shotgun (WGS) entry which is preliminary data.</text>
</comment>
<dbReference type="Proteomes" id="UP001597045">
    <property type="component" value="Unassembled WGS sequence"/>
</dbReference>
<evidence type="ECO:0000313" key="3">
    <source>
        <dbReference type="Proteomes" id="UP001597045"/>
    </source>
</evidence>
<dbReference type="EMBL" id="JBHTIS010001923">
    <property type="protein sequence ID" value="MFD1049013.1"/>
    <property type="molecule type" value="Genomic_DNA"/>
</dbReference>
<organism evidence="2 3">
    <name type="scientific">Kibdelosporangium lantanae</name>
    <dbReference type="NCBI Taxonomy" id="1497396"/>
    <lineage>
        <taxon>Bacteria</taxon>
        <taxon>Bacillati</taxon>
        <taxon>Actinomycetota</taxon>
        <taxon>Actinomycetes</taxon>
        <taxon>Pseudonocardiales</taxon>
        <taxon>Pseudonocardiaceae</taxon>
        <taxon>Kibdelosporangium</taxon>
    </lineage>
</organism>
<dbReference type="InterPro" id="IPR053931">
    <property type="entry name" value="RapZ_C"/>
</dbReference>
<dbReference type="InterPro" id="IPR005337">
    <property type="entry name" value="RapZ-like"/>
</dbReference>
<accession>A0ABW3ME84</accession>
<feature type="domain" description="RapZ C-terminal" evidence="1">
    <location>
        <begin position="81"/>
        <end position="132"/>
    </location>
</feature>
<protein>
    <recommendedName>
        <fullName evidence="1">RapZ C-terminal domain-containing protein</fullName>
    </recommendedName>
</protein>
<feature type="non-terminal residue" evidence="2">
    <location>
        <position position="133"/>
    </location>
</feature>